<evidence type="ECO:0000313" key="3">
    <source>
        <dbReference type="Proteomes" id="UP000265515"/>
    </source>
</evidence>
<name>A0A388M0L5_CHABU</name>
<feature type="region of interest" description="Disordered" evidence="1">
    <location>
        <begin position="19"/>
        <end position="115"/>
    </location>
</feature>
<dbReference type="EMBL" id="BFEA01000649">
    <property type="protein sequence ID" value="GBG88096.1"/>
    <property type="molecule type" value="Genomic_DNA"/>
</dbReference>
<dbReference type="Gramene" id="GBG88096">
    <property type="protein sequence ID" value="GBG88096"/>
    <property type="gene ID" value="CBR_g46585"/>
</dbReference>
<accession>A0A388M0L5</accession>
<dbReference type="Proteomes" id="UP000265515">
    <property type="component" value="Unassembled WGS sequence"/>
</dbReference>
<gene>
    <name evidence="2" type="ORF">CBR_g46585</name>
</gene>
<organism evidence="2 3">
    <name type="scientific">Chara braunii</name>
    <name type="common">Braun's stonewort</name>
    <dbReference type="NCBI Taxonomy" id="69332"/>
    <lineage>
        <taxon>Eukaryota</taxon>
        <taxon>Viridiplantae</taxon>
        <taxon>Streptophyta</taxon>
        <taxon>Charophyceae</taxon>
        <taxon>Charales</taxon>
        <taxon>Characeae</taxon>
        <taxon>Chara</taxon>
    </lineage>
</organism>
<sequence>MQRTLRGGTDRTAEQVYFTYGGGSDDHAPRTSVIMDDVEGGAQGSTTRRPQAVRGRGAVDRDGPPRARRILGVDSNDEDEGEADSTEHLRDHRFDPSHHSREQSEQLRRSHRVGDKVEYRTNVREREETVEERDARLDCEEEALLQSMPRWASREAYEAEQRRQRELETTGVGSQASVGPLPTQDTMRPPSHAEGVGADRCGLDARGGGLTDVRCEAESSDDGDECEAAEPIIHDVVVGICVADTDGGIHGGEEEMVEEVSVPLPPDAAQVEEELVDEGSDASVG</sequence>
<feature type="compositionally biased region" description="Basic and acidic residues" evidence="1">
    <location>
        <begin position="85"/>
        <end position="115"/>
    </location>
</feature>
<dbReference type="AlphaFoldDB" id="A0A388M0L5"/>
<reference evidence="2 3" key="1">
    <citation type="journal article" date="2018" name="Cell">
        <title>The Chara Genome: Secondary Complexity and Implications for Plant Terrestrialization.</title>
        <authorList>
            <person name="Nishiyama T."/>
            <person name="Sakayama H."/>
            <person name="Vries J.D."/>
            <person name="Buschmann H."/>
            <person name="Saint-Marcoux D."/>
            <person name="Ullrich K.K."/>
            <person name="Haas F.B."/>
            <person name="Vanderstraeten L."/>
            <person name="Becker D."/>
            <person name="Lang D."/>
            <person name="Vosolsobe S."/>
            <person name="Rombauts S."/>
            <person name="Wilhelmsson P.K.I."/>
            <person name="Janitza P."/>
            <person name="Kern R."/>
            <person name="Heyl A."/>
            <person name="Rumpler F."/>
            <person name="Villalobos L.I.A.C."/>
            <person name="Clay J.M."/>
            <person name="Skokan R."/>
            <person name="Toyoda A."/>
            <person name="Suzuki Y."/>
            <person name="Kagoshima H."/>
            <person name="Schijlen E."/>
            <person name="Tajeshwar N."/>
            <person name="Catarino B."/>
            <person name="Hetherington A.J."/>
            <person name="Saltykova A."/>
            <person name="Bonnot C."/>
            <person name="Breuninger H."/>
            <person name="Symeonidi A."/>
            <person name="Radhakrishnan G.V."/>
            <person name="Van Nieuwerburgh F."/>
            <person name="Deforce D."/>
            <person name="Chang C."/>
            <person name="Karol K.G."/>
            <person name="Hedrich R."/>
            <person name="Ulvskov P."/>
            <person name="Glockner G."/>
            <person name="Delwiche C.F."/>
            <person name="Petrasek J."/>
            <person name="Van de Peer Y."/>
            <person name="Friml J."/>
            <person name="Beilby M."/>
            <person name="Dolan L."/>
            <person name="Kohara Y."/>
            <person name="Sugano S."/>
            <person name="Fujiyama A."/>
            <person name="Delaux P.-M."/>
            <person name="Quint M."/>
            <person name="TheiBen G."/>
            <person name="Hagemann M."/>
            <person name="Harholt J."/>
            <person name="Dunand C."/>
            <person name="Zachgo S."/>
            <person name="Langdale J."/>
            <person name="Maumus F."/>
            <person name="Straeten D.V.D."/>
            <person name="Gould S.B."/>
            <person name="Rensing S.A."/>
        </authorList>
    </citation>
    <scope>NUCLEOTIDE SEQUENCE [LARGE SCALE GENOMIC DNA]</scope>
    <source>
        <strain evidence="2 3">S276</strain>
    </source>
</reference>
<keyword evidence="3" id="KW-1185">Reference proteome</keyword>
<evidence type="ECO:0000313" key="2">
    <source>
        <dbReference type="EMBL" id="GBG88096.1"/>
    </source>
</evidence>
<protein>
    <submittedName>
        <fullName evidence="2">Uncharacterized protein</fullName>
    </submittedName>
</protein>
<feature type="compositionally biased region" description="Acidic residues" evidence="1">
    <location>
        <begin position="75"/>
        <end position="84"/>
    </location>
</feature>
<feature type="region of interest" description="Disordered" evidence="1">
    <location>
        <begin position="166"/>
        <end position="198"/>
    </location>
</feature>
<evidence type="ECO:0000256" key="1">
    <source>
        <dbReference type="SAM" id="MobiDB-lite"/>
    </source>
</evidence>
<comment type="caution">
    <text evidence="2">The sequence shown here is derived from an EMBL/GenBank/DDBJ whole genome shotgun (WGS) entry which is preliminary data.</text>
</comment>
<proteinExistence type="predicted"/>